<gene>
    <name evidence="6" type="ORF">PF002_g70</name>
    <name evidence="5" type="ORF">PF005_g73</name>
    <name evidence="4" type="ORF">PF006_g72</name>
    <name evidence="3" type="ORF">PF007_g9</name>
    <name evidence="2" type="ORF">PF009_g72</name>
</gene>
<evidence type="ECO:0000313" key="2">
    <source>
        <dbReference type="EMBL" id="KAE8950380.1"/>
    </source>
</evidence>
<keyword evidence="8" id="KW-1185">Reference proteome</keyword>
<evidence type="ECO:0000313" key="10">
    <source>
        <dbReference type="Proteomes" id="UP000440732"/>
    </source>
</evidence>
<dbReference type="GO" id="GO:0032467">
    <property type="term" value="P:positive regulation of cytokinesis"/>
    <property type="evidence" value="ECO:0007669"/>
    <property type="project" value="TreeGrafter"/>
</dbReference>
<dbReference type="InterPro" id="IPR039302">
    <property type="entry name" value="MAP10"/>
</dbReference>
<comment type="caution">
    <text evidence="3">The sequence shown here is derived from an EMBL/GenBank/DDBJ whole genome shotgun (WGS) entry which is preliminary data.</text>
</comment>
<dbReference type="Proteomes" id="UP000429523">
    <property type="component" value="Unassembled WGS sequence"/>
</dbReference>
<dbReference type="OrthoDB" id="167634at2759"/>
<dbReference type="GO" id="GO:0051256">
    <property type="term" value="P:mitotic spindle midzone assembly"/>
    <property type="evidence" value="ECO:0007669"/>
    <property type="project" value="TreeGrafter"/>
</dbReference>
<feature type="compositionally biased region" description="Basic and acidic residues" evidence="1">
    <location>
        <begin position="241"/>
        <end position="253"/>
    </location>
</feature>
<proteinExistence type="predicted"/>
<dbReference type="GO" id="GO:1990023">
    <property type="term" value="C:mitotic spindle midzone"/>
    <property type="evidence" value="ECO:0007669"/>
    <property type="project" value="TreeGrafter"/>
</dbReference>
<feature type="region of interest" description="Disordered" evidence="1">
    <location>
        <begin position="311"/>
        <end position="333"/>
    </location>
</feature>
<evidence type="ECO:0000256" key="1">
    <source>
        <dbReference type="SAM" id="MobiDB-lite"/>
    </source>
</evidence>
<evidence type="ECO:0000313" key="11">
    <source>
        <dbReference type="Proteomes" id="UP000441208"/>
    </source>
</evidence>
<dbReference type="PANTHER" id="PTHR21831:SF2">
    <property type="entry name" value="MICROTUBULE-ASSOCIATED PROTEIN 10"/>
    <property type="match status" value="1"/>
</dbReference>
<evidence type="ECO:0000313" key="4">
    <source>
        <dbReference type="EMBL" id="KAE9155998.1"/>
    </source>
</evidence>
<dbReference type="GO" id="GO:0008017">
    <property type="term" value="F:microtubule binding"/>
    <property type="evidence" value="ECO:0007669"/>
    <property type="project" value="InterPro"/>
</dbReference>
<dbReference type="Proteomes" id="UP000440732">
    <property type="component" value="Unassembled WGS sequence"/>
</dbReference>
<dbReference type="GO" id="GO:0030496">
    <property type="term" value="C:midbody"/>
    <property type="evidence" value="ECO:0007669"/>
    <property type="project" value="TreeGrafter"/>
</dbReference>
<dbReference type="Proteomes" id="UP000440367">
    <property type="component" value="Unassembled WGS sequence"/>
</dbReference>
<evidence type="ECO:0000313" key="8">
    <source>
        <dbReference type="Proteomes" id="UP000433483"/>
    </source>
</evidence>
<name>A0A6A3TT69_9STRA</name>
<dbReference type="PANTHER" id="PTHR21831">
    <property type="entry name" value="MICROTUBULE-ASSOCIATED PROTEIN 10"/>
    <property type="match status" value="1"/>
</dbReference>
<accession>A0A6A3TT69</accession>
<reference evidence="7 8" key="1">
    <citation type="submission" date="2018-08" db="EMBL/GenBank/DDBJ databases">
        <title>Genomic investigation of the strawberry pathogen Phytophthora fragariae indicates pathogenicity is determined by transcriptional variation in three key races.</title>
        <authorList>
            <person name="Adams T.M."/>
            <person name="Armitage A.D."/>
            <person name="Sobczyk M.K."/>
            <person name="Bates H.J."/>
            <person name="Dunwell J.M."/>
            <person name="Nellist C.F."/>
            <person name="Harrison R.J."/>
        </authorList>
    </citation>
    <scope>NUCLEOTIDE SEQUENCE [LARGE SCALE GENOMIC DNA]</scope>
    <source>
        <strain evidence="6 9">BC-1</strain>
        <strain evidence="5 8">NOV-27</strain>
        <strain evidence="4 10">NOV-5</strain>
        <strain evidence="3 11">NOV-71</strain>
        <strain evidence="2 7">NOV-9</strain>
    </source>
</reference>
<organism evidence="3 11">
    <name type="scientific">Phytophthora fragariae</name>
    <dbReference type="NCBI Taxonomy" id="53985"/>
    <lineage>
        <taxon>Eukaryota</taxon>
        <taxon>Sar</taxon>
        <taxon>Stramenopiles</taxon>
        <taxon>Oomycota</taxon>
        <taxon>Peronosporomycetes</taxon>
        <taxon>Peronosporales</taxon>
        <taxon>Peronosporaceae</taxon>
        <taxon>Phytophthora</taxon>
    </lineage>
</organism>
<evidence type="ECO:0000313" key="9">
    <source>
        <dbReference type="Proteomes" id="UP000440367"/>
    </source>
</evidence>
<dbReference type="Proteomes" id="UP000441208">
    <property type="component" value="Unassembled WGS sequence"/>
</dbReference>
<dbReference type="EMBL" id="QXGB01000002">
    <property type="protein sequence ID" value="KAE9238710.1"/>
    <property type="molecule type" value="Genomic_DNA"/>
</dbReference>
<dbReference type="PROSITE" id="PS51257">
    <property type="entry name" value="PROKAR_LIPOPROTEIN"/>
    <property type="match status" value="1"/>
</dbReference>
<protein>
    <submittedName>
        <fullName evidence="3">Uncharacterized protein</fullName>
    </submittedName>
</protein>
<evidence type="ECO:0000313" key="5">
    <source>
        <dbReference type="EMBL" id="KAE9238710.1"/>
    </source>
</evidence>
<dbReference type="EMBL" id="QXFZ01000001">
    <property type="protein sequence ID" value="KAE9141709.1"/>
    <property type="molecule type" value="Genomic_DNA"/>
</dbReference>
<evidence type="ECO:0000313" key="3">
    <source>
        <dbReference type="EMBL" id="KAE9141709.1"/>
    </source>
</evidence>
<feature type="region of interest" description="Disordered" evidence="1">
    <location>
        <begin position="211"/>
        <end position="255"/>
    </location>
</feature>
<evidence type="ECO:0000313" key="7">
    <source>
        <dbReference type="Proteomes" id="UP000429523"/>
    </source>
</evidence>
<dbReference type="AlphaFoldDB" id="A0A6A3TT69"/>
<dbReference type="GO" id="GO:0005813">
    <property type="term" value="C:centrosome"/>
    <property type="evidence" value="ECO:0007669"/>
    <property type="project" value="TreeGrafter"/>
</dbReference>
<dbReference type="GO" id="GO:0031122">
    <property type="term" value="P:cytoplasmic microtubule organization"/>
    <property type="evidence" value="ECO:0007669"/>
    <property type="project" value="TreeGrafter"/>
</dbReference>
<dbReference type="GO" id="GO:0097431">
    <property type="term" value="C:mitotic spindle pole"/>
    <property type="evidence" value="ECO:0007669"/>
    <property type="project" value="TreeGrafter"/>
</dbReference>
<evidence type="ECO:0000313" key="6">
    <source>
        <dbReference type="EMBL" id="KAE9258448.1"/>
    </source>
</evidence>
<sequence length="362" mass="39479">MVIRKLMEAAAPSLVSVASCGAESAPTASPVRYPASLVFSLQFYVDRVSLDAVEASLSADKDSLLGFQLLQYEIVVFDAAVAASSRLSEPTVTTLRHGKSCLFEADPDELRLELQRDVDAPLTLLLLTREHGRARLRAFAAVPLELHVGLDDDDVLSRRSLLRVCEWASHSGSWELRDHRNAAVGRVTGAVTLSCLGKTLAPHLTQALGVQVSKSQLSSPREEELPTEEEEEKQQPPSAESEVKLQEEEKVETQELGVQCDEDMIVQDTAEPMPAPMSLRSGTSGAVQLDSAVKTKSASVEGQLLYYKSSAKGATNPRRIRSRPRRDSNSPPIAAAVTKGELLFPRELPPPLFFQKARRAKS</sequence>
<dbReference type="EMBL" id="QXGD01000002">
    <property type="protein sequence ID" value="KAE9258448.1"/>
    <property type="molecule type" value="Genomic_DNA"/>
</dbReference>
<dbReference type="Proteomes" id="UP000433483">
    <property type="component" value="Unassembled WGS sequence"/>
</dbReference>
<dbReference type="EMBL" id="QXGF01000002">
    <property type="protein sequence ID" value="KAE8950380.1"/>
    <property type="molecule type" value="Genomic_DNA"/>
</dbReference>
<dbReference type="GO" id="GO:0005881">
    <property type="term" value="C:cytoplasmic microtubule"/>
    <property type="evidence" value="ECO:0007669"/>
    <property type="project" value="TreeGrafter"/>
</dbReference>
<dbReference type="EMBL" id="QXGA01000002">
    <property type="protein sequence ID" value="KAE9155998.1"/>
    <property type="molecule type" value="Genomic_DNA"/>
</dbReference>